<gene>
    <name evidence="1" type="ordered locus">Cwoe_2034</name>
</gene>
<dbReference type="EMBL" id="CP001854">
    <property type="protein sequence ID" value="ADB50460.1"/>
    <property type="molecule type" value="Genomic_DNA"/>
</dbReference>
<dbReference type="OrthoDB" id="2086168at2"/>
<sequence length="83" mass="9008">MCGLCGMFHEPHWAEGDSSRRERGFRTAVLADVLAPHRLGVRDFGGTRYMVADGKGRTVLADSLDAVWAAAEQLLGRPVDPLA</sequence>
<dbReference type="STRING" id="469383.Cwoe_2034"/>
<evidence type="ECO:0000313" key="2">
    <source>
        <dbReference type="Proteomes" id="UP000008229"/>
    </source>
</evidence>
<proteinExistence type="predicted"/>
<dbReference type="KEGG" id="cwo:Cwoe_2034"/>
<name>D3F488_CONWI</name>
<dbReference type="AlphaFoldDB" id="D3F488"/>
<organism evidence="1 2">
    <name type="scientific">Conexibacter woesei (strain DSM 14684 / CCUG 47730 / CIP 108061 / JCM 11494 / NBRC 100937 / ID131577)</name>
    <dbReference type="NCBI Taxonomy" id="469383"/>
    <lineage>
        <taxon>Bacteria</taxon>
        <taxon>Bacillati</taxon>
        <taxon>Actinomycetota</taxon>
        <taxon>Thermoleophilia</taxon>
        <taxon>Solirubrobacterales</taxon>
        <taxon>Conexibacteraceae</taxon>
        <taxon>Conexibacter</taxon>
    </lineage>
</organism>
<keyword evidence="2" id="KW-1185">Reference proteome</keyword>
<dbReference type="eggNOG" id="ENOG50300MG">
    <property type="taxonomic scope" value="Bacteria"/>
</dbReference>
<reference evidence="1 2" key="1">
    <citation type="journal article" date="2010" name="Stand. Genomic Sci.">
        <title>Complete genome sequence of Conexibacter woesei type strain (ID131577).</title>
        <authorList>
            <person name="Pukall R."/>
            <person name="Lapidus A."/>
            <person name="Glavina Del Rio T."/>
            <person name="Copeland A."/>
            <person name="Tice H."/>
            <person name="Cheng J.-F."/>
            <person name="Lucas S."/>
            <person name="Chen F."/>
            <person name="Nolan M."/>
            <person name="Bruce D."/>
            <person name="Goodwin L."/>
            <person name="Pitluck S."/>
            <person name="Mavromatis K."/>
            <person name="Ivanova N."/>
            <person name="Ovchinnikova G."/>
            <person name="Pati A."/>
            <person name="Chen A."/>
            <person name="Palaniappan K."/>
            <person name="Land M."/>
            <person name="Hauser L."/>
            <person name="Chang Y.-J."/>
            <person name="Jeffries C.D."/>
            <person name="Chain P."/>
            <person name="Meincke L."/>
            <person name="Sims D."/>
            <person name="Brettin T."/>
            <person name="Detter J.C."/>
            <person name="Rohde M."/>
            <person name="Goeker M."/>
            <person name="Bristow J."/>
            <person name="Eisen J.A."/>
            <person name="Markowitz V."/>
            <person name="Kyrpides N.C."/>
            <person name="Klenk H.-P."/>
            <person name="Hugenholtz P."/>
        </authorList>
    </citation>
    <scope>NUCLEOTIDE SEQUENCE [LARGE SCALE GENOMIC DNA]</scope>
    <source>
        <strain evidence="2">DSM 14684 / CIP 108061 / JCM 11494 / NBRC 100937 / ID131577</strain>
    </source>
</reference>
<dbReference type="HOGENOM" id="CLU_156639_0_0_11"/>
<evidence type="ECO:0000313" key="1">
    <source>
        <dbReference type="EMBL" id="ADB50460.1"/>
    </source>
</evidence>
<protein>
    <submittedName>
        <fullName evidence="1">Uncharacterized protein</fullName>
    </submittedName>
</protein>
<accession>D3F488</accession>
<reference evidence="2" key="2">
    <citation type="submission" date="2010-01" db="EMBL/GenBank/DDBJ databases">
        <title>The complete genome of Conexibacter woesei DSM 14684.</title>
        <authorList>
            <consortium name="US DOE Joint Genome Institute (JGI-PGF)"/>
            <person name="Lucas S."/>
            <person name="Copeland A."/>
            <person name="Lapidus A."/>
            <person name="Glavina del Rio T."/>
            <person name="Dalin E."/>
            <person name="Tice H."/>
            <person name="Bruce D."/>
            <person name="Goodwin L."/>
            <person name="Pitluck S."/>
            <person name="Kyrpides N."/>
            <person name="Mavromatis K."/>
            <person name="Ivanova N."/>
            <person name="Mikhailova N."/>
            <person name="Chertkov O."/>
            <person name="Brettin T."/>
            <person name="Detter J.C."/>
            <person name="Han C."/>
            <person name="Larimer F."/>
            <person name="Land M."/>
            <person name="Hauser L."/>
            <person name="Markowitz V."/>
            <person name="Cheng J.-F."/>
            <person name="Hugenholtz P."/>
            <person name="Woyke T."/>
            <person name="Wu D."/>
            <person name="Pukall R."/>
            <person name="Steenblock K."/>
            <person name="Schneider S."/>
            <person name="Klenk H.-P."/>
            <person name="Eisen J.A."/>
        </authorList>
    </citation>
    <scope>NUCLEOTIDE SEQUENCE [LARGE SCALE GENOMIC DNA]</scope>
    <source>
        <strain evidence="2">DSM 14684 / CIP 108061 / JCM 11494 / NBRC 100937 / ID131577</strain>
    </source>
</reference>
<dbReference type="Proteomes" id="UP000008229">
    <property type="component" value="Chromosome"/>
</dbReference>